<feature type="region of interest" description="Disordered" evidence="5">
    <location>
        <begin position="490"/>
        <end position="603"/>
    </location>
</feature>
<dbReference type="Ensembl" id="ENSLBET00000035015.1">
    <property type="protein sequence ID" value="ENSLBEP00000033544.1"/>
    <property type="gene ID" value="ENSLBEG00000025269.1"/>
</dbReference>
<evidence type="ECO:0000256" key="5">
    <source>
        <dbReference type="SAM" id="MobiDB-lite"/>
    </source>
</evidence>
<evidence type="ECO:0000256" key="1">
    <source>
        <dbReference type="ARBA" id="ARBA00004141"/>
    </source>
</evidence>
<name>A0A3Q3GQJ2_9LABR</name>
<dbReference type="GO" id="GO:0005783">
    <property type="term" value="C:endoplasmic reticulum"/>
    <property type="evidence" value="ECO:0007669"/>
    <property type="project" value="UniProtKB-ARBA"/>
</dbReference>
<feature type="region of interest" description="Disordered" evidence="5">
    <location>
        <begin position="241"/>
        <end position="270"/>
    </location>
</feature>
<feature type="compositionally biased region" description="Low complexity" evidence="5">
    <location>
        <begin position="510"/>
        <end position="528"/>
    </location>
</feature>
<dbReference type="PANTHER" id="PTHR20952">
    <property type="entry name" value="ADP-RIBOSYLATION-LIKE FACTOR 6-INTERACTING PROTEIN"/>
    <property type="match status" value="1"/>
</dbReference>
<feature type="region of interest" description="Disordered" evidence="5">
    <location>
        <begin position="398"/>
        <end position="461"/>
    </location>
</feature>
<keyword evidence="4 6" id="KW-0472">Membrane</keyword>
<dbReference type="GeneTree" id="ENSGT00940000164110"/>
<dbReference type="GO" id="GO:0016020">
    <property type="term" value="C:membrane"/>
    <property type="evidence" value="ECO:0007669"/>
    <property type="project" value="UniProtKB-SubCell"/>
</dbReference>
<evidence type="ECO:0000313" key="8">
    <source>
        <dbReference type="Ensembl" id="ENSLBEP00000033544.1"/>
    </source>
</evidence>
<feature type="compositionally biased region" description="Acidic residues" evidence="5">
    <location>
        <begin position="442"/>
        <end position="453"/>
    </location>
</feature>
<evidence type="ECO:0000256" key="4">
    <source>
        <dbReference type="ARBA" id="ARBA00023136"/>
    </source>
</evidence>
<dbReference type="PANTHER" id="PTHR20952:SF4">
    <property type="entry name" value="RETICULOPHAGY REGULATOR 2"/>
    <property type="match status" value="1"/>
</dbReference>
<evidence type="ECO:0000256" key="3">
    <source>
        <dbReference type="ARBA" id="ARBA00022989"/>
    </source>
</evidence>
<dbReference type="AlphaFoldDB" id="A0A3Q3GQJ2"/>
<dbReference type="Pfam" id="PF24456">
    <property type="entry name" value="RHD_RETREG1-3"/>
    <property type="match status" value="1"/>
</dbReference>
<dbReference type="Proteomes" id="UP000261660">
    <property type="component" value="Unplaced"/>
</dbReference>
<dbReference type="InterPro" id="IPR052114">
    <property type="entry name" value="ER_autophagy_membrane_reg"/>
</dbReference>
<comment type="subcellular location">
    <subcellularLocation>
        <location evidence="1">Membrane</location>
        <topology evidence="1">Multi-pass membrane protein</topology>
    </subcellularLocation>
</comment>
<evidence type="ECO:0000256" key="6">
    <source>
        <dbReference type="SAM" id="Phobius"/>
    </source>
</evidence>
<keyword evidence="9" id="KW-1185">Reference proteome</keyword>
<feature type="compositionally biased region" description="Polar residues" evidence="5">
    <location>
        <begin position="594"/>
        <end position="603"/>
    </location>
</feature>
<evidence type="ECO:0000313" key="9">
    <source>
        <dbReference type="Proteomes" id="UP000261660"/>
    </source>
</evidence>
<reference evidence="8" key="2">
    <citation type="submission" date="2025-09" db="UniProtKB">
        <authorList>
            <consortium name="Ensembl"/>
        </authorList>
    </citation>
    <scope>IDENTIFICATION</scope>
</reference>
<keyword evidence="2 6" id="KW-0812">Transmembrane</keyword>
<evidence type="ECO:0000259" key="7">
    <source>
        <dbReference type="Pfam" id="PF24456"/>
    </source>
</evidence>
<dbReference type="InParanoid" id="A0A3Q3GQJ2"/>
<reference evidence="8" key="1">
    <citation type="submission" date="2025-08" db="UniProtKB">
        <authorList>
            <consortium name="Ensembl"/>
        </authorList>
    </citation>
    <scope>IDENTIFICATION</scope>
</reference>
<keyword evidence="3 6" id="KW-1133">Transmembrane helix</keyword>
<accession>A0A3Q3GQJ2</accession>
<dbReference type="OrthoDB" id="10029527at2759"/>
<sequence>MASGEEARRHPSVTSSSVGLESLFPAGSSEQAGGDVNPELVRLKERLQGWLSQYEPPLLWVQRLLVWERPLYSICVALTLNTLFWLLSSTSLRPLFLLSVSLLGLMLLERWKPKLPIITIQHAEAHPVQSDTMGEEQRLLSIPELSHHLAEGYLTCCLYLQETLQYKRQNHGKFCVMMCSGSFALAVVGHYVPGIMISYIIVLSVLLWPLVVYHELIQRMYTGLEPILMKLDYSMKGDTEHRKHDKRKVKKEVEEGDEPRAETESESEEELSCFAPTVDVKTTALAMAITDSELSDEEASILESGGFSVSRATTPQLTDVSEDLDLQSLHSDPDESYLKDLPEFPSVEEFPSMEHNLLHFPLRGQADGAQAGAPSEGEPLSPASLLIQHLASPLHFVNTHFNGHGRPPGSEEGMSPVSSVATVEAGSQGGEEKEKVEKVEKVEEEEEEEEEEAAVTQDAQRSLEALSEEIVSTAISTVVQNTLSALLRSTEASEDPSLAEFLPTETPPSALETSTQPAAAAAHTTVTTSGPLGADEDLDEGTGSGVGEEIPDDTLVPTEDEDFELLDQSELEHFDEGLDLGSDRQGVGGASETPPANQHQPQS</sequence>
<evidence type="ECO:0000256" key="2">
    <source>
        <dbReference type="ARBA" id="ARBA00022692"/>
    </source>
</evidence>
<feature type="domain" description="RETREG1-3/ARL6IP-like N-terminal reticulon-homology" evidence="7">
    <location>
        <begin position="53"/>
        <end position="235"/>
    </location>
</feature>
<organism evidence="8 9">
    <name type="scientific">Labrus bergylta</name>
    <name type="common">ballan wrasse</name>
    <dbReference type="NCBI Taxonomy" id="56723"/>
    <lineage>
        <taxon>Eukaryota</taxon>
        <taxon>Metazoa</taxon>
        <taxon>Chordata</taxon>
        <taxon>Craniata</taxon>
        <taxon>Vertebrata</taxon>
        <taxon>Euteleostomi</taxon>
        <taxon>Actinopterygii</taxon>
        <taxon>Neopterygii</taxon>
        <taxon>Teleostei</taxon>
        <taxon>Neoteleostei</taxon>
        <taxon>Acanthomorphata</taxon>
        <taxon>Eupercaria</taxon>
        <taxon>Labriformes</taxon>
        <taxon>Labridae</taxon>
        <taxon>Labrus</taxon>
    </lineage>
</organism>
<protein>
    <submittedName>
        <fullName evidence="8">Reticulophagy regulator family member 2</fullName>
    </submittedName>
</protein>
<feature type="region of interest" description="Disordered" evidence="5">
    <location>
        <begin position="1"/>
        <end position="20"/>
    </location>
</feature>
<feature type="compositionally biased region" description="Acidic residues" evidence="5">
    <location>
        <begin position="558"/>
        <end position="569"/>
    </location>
</feature>
<dbReference type="STRING" id="56723.ENSLBEP00000033544"/>
<feature type="transmembrane region" description="Helical" evidence="6">
    <location>
        <begin position="197"/>
        <end position="216"/>
    </location>
</feature>
<feature type="compositionally biased region" description="Basic and acidic residues" evidence="5">
    <location>
        <begin position="430"/>
        <end position="441"/>
    </location>
</feature>
<proteinExistence type="predicted"/>
<dbReference type="InterPro" id="IPR057282">
    <property type="entry name" value="RETREG1-3-like_RHD"/>
</dbReference>